<keyword evidence="4 15" id="KW-0285">Flavoprotein</keyword>
<dbReference type="FunFam" id="3.40.50.620:FF:000021">
    <property type="entry name" value="Riboflavin biosynthesis protein"/>
    <property type="match status" value="1"/>
</dbReference>
<dbReference type="PANTHER" id="PTHR22749:SF6">
    <property type="entry name" value="RIBOFLAVIN KINASE"/>
    <property type="match status" value="1"/>
</dbReference>
<dbReference type="Pfam" id="PF06574">
    <property type="entry name" value="FAD_syn"/>
    <property type="match status" value="1"/>
</dbReference>
<keyword evidence="11 15" id="KW-0067">ATP-binding</keyword>
<dbReference type="EC" id="2.7.7.2" evidence="15"/>
<evidence type="ECO:0000256" key="2">
    <source>
        <dbReference type="ARBA" id="ARBA00004726"/>
    </source>
</evidence>
<dbReference type="EC" id="2.7.1.26" evidence="15"/>
<dbReference type="SMART" id="SM00904">
    <property type="entry name" value="Flavokinase"/>
    <property type="match status" value="1"/>
</dbReference>
<dbReference type="NCBIfam" id="TIGR00083">
    <property type="entry name" value="ribF"/>
    <property type="match status" value="1"/>
</dbReference>
<comment type="function">
    <text evidence="1">Catalyzes the phosphorylation of riboflavin to FMN followed by the adenylation of FMN to FAD.</text>
</comment>
<dbReference type="PIRSF" id="PIRSF004491">
    <property type="entry name" value="FAD_Synth"/>
    <property type="match status" value="1"/>
</dbReference>
<comment type="pathway">
    <text evidence="2 15">Cofactor biosynthesis; FAD biosynthesis; FAD from FMN: step 1/1.</text>
</comment>
<evidence type="ECO:0000313" key="18">
    <source>
        <dbReference type="Proteomes" id="UP000613840"/>
    </source>
</evidence>
<evidence type="ECO:0000256" key="13">
    <source>
        <dbReference type="ARBA" id="ARBA00047880"/>
    </source>
</evidence>
<keyword evidence="10 15" id="KW-0274">FAD</keyword>
<comment type="catalytic activity">
    <reaction evidence="13 15">
        <text>riboflavin + ATP = FMN + ADP + H(+)</text>
        <dbReference type="Rhea" id="RHEA:14357"/>
        <dbReference type="ChEBI" id="CHEBI:15378"/>
        <dbReference type="ChEBI" id="CHEBI:30616"/>
        <dbReference type="ChEBI" id="CHEBI:57986"/>
        <dbReference type="ChEBI" id="CHEBI:58210"/>
        <dbReference type="ChEBI" id="CHEBI:456216"/>
        <dbReference type="EC" id="2.7.1.26"/>
    </reaction>
</comment>
<proteinExistence type="inferred from homology"/>
<evidence type="ECO:0000256" key="1">
    <source>
        <dbReference type="ARBA" id="ARBA00002121"/>
    </source>
</evidence>
<dbReference type="Gene3D" id="2.40.30.30">
    <property type="entry name" value="Riboflavin kinase-like"/>
    <property type="match status" value="1"/>
</dbReference>
<keyword evidence="5 15" id="KW-0288">FMN</keyword>
<dbReference type="Proteomes" id="UP000613840">
    <property type="component" value="Unassembled WGS sequence"/>
</dbReference>
<evidence type="ECO:0000256" key="12">
    <source>
        <dbReference type="ARBA" id="ARBA00023268"/>
    </source>
</evidence>
<evidence type="ECO:0000256" key="3">
    <source>
        <dbReference type="ARBA" id="ARBA00005201"/>
    </source>
</evidence>
<name>A0A917W4R4_9ACTN</name>
<comment type="similarity">
    <text evidence="15">Belongs to the ribF family.</text>
</comment>
<evidence type="ECO:0000256" key="14">
    <source>
        <dbReference type="ARBA" id="ARBA00049494"/>
    </source>
</evidence>
<gene>
    <name evidence="17" type="ORF">GCM10011575_27590</name>
</gene>
<dbReference type="NCBIfam" id="TIGR00125">
    <property type="entry name" value="cyt_tran_rel"/>
    <property type="match status" value="1"/>
</dbReference>
<dbReference type="RefSeq" id="WP_188895939.1">
    <property type="nucleotide sequence ID" value="NZ_BMMZ01000006.1"/>
</dbReference>
<dbReference type="InterPro" id="IPR015865">
    <property type="entry name" value="Riboflavin_kinase_bac/euk"/>
</dbReference>
<dbReference type="GO" id="GO:0009398">
    <property type="term" value="P:FMN biosynthetic process"/>
    <property type="evidence" value="ECO:0007669"/>
    <property type="project" value="UniProtKB-UniRule"/>
</dbReference>
<keyword evidence="6 15" id="KW-0808">Transferase</keyword>
<keyword evidence="7 15" id="KW-0548">Nucleotidyltransferase</keyword>
<reference evidence="17" key="2">
    <citation type="submission" date="2020-09" db="EMBL/GenBank/DDBJ databases">
        <authorList>
            <person name="Sun Q."/>
            <person name="Zhou Y."/>
        </authorList>
    </citation>
    <scope>NUCLEOTIDE SEQUENCE</scope>
    <source>
        <strain evidence="17">CGMCC 4.7306</strain>
    </source>
</reference>
<dbReference type="AlphaFoldDB" id="A0A917W4R4"/>
<feature type="domain" description="Riboflavin kinase" evidence="16">
    <location>
        <begin position="169"/>
        <end position="298"/>
    </location>
</feature>
<dbReference type="SUPFAM" id="SSF52374">
    <property type="entry name" value="Nucleotidylyl transferase"/>
    <property type="match status" value="1"/>
</dbReference>
<dbReference type="SUPFAM" id="SSF82114">
    <property type="entry name" value="Riboflavin kinase-like"/>
    <property type="match status" value="1"/>
</dbReference>
<dbReference type="Gene3D" id="3.40.50.620">
    <property type="entry name" value="HUPs"/>
    <property type="match status" value="1"/>
</dbReference>
<dbReference type="CDD" id="cd02064">
    <property type="entry name" value="FAD_synthetase_N"/>
    <property type="match status" value="1"/>
</dbReference>
<dbReference type="InterPro" id="IPR023465">
    <property type="entry name" value="Riboflavin_kinase_dom_sf"/>
</dbReference>
<dbReference type="GO" id="GO:0006747">
    <property type="term" value="P:FAD biosynthetic process"/>
    <property type="evidence" value="ECO:0007669"/>
    <property type="project" value="UniProtKB-UniRule"/>
</dbReference>
<reference evidence="17" key="1">
    <citation type="journal article" date="2014" name="Int. J. Syst. Evol. Microbiol.">
        <title>Complete genome sequence of Corynebacterium casei LMG S-19264T (=DSM 44701T), isolated from a smear-ripened cheese.</title>
        <authorList>
            <consortium name="US DOE Joint Genome Institute (JGI-PGF)"/>
            <person name="Walter F."/>
            <person name="Albersmeier A."/>
            <person name="Kalinowski J."/>
            <person name="Ruckert C."/>
        </authorList>
    </citation>
    <scope>NUCLEOTIDE SEQUENCE</scope>
    <source>
        <strain evidence="17">CGMCC 4.7306</strain>
    </source>
</reference>
<organism evidence="17 18">
    <name type="scientific">Microlunatus endophyticus</name>
    <dbReference type="NCBI Taxonomy" id="1716077"/>
    <lineage>
        <taxon>Bacteria</taxon>
        <taxon>Bacillati</taxon>
        <taxon>Actinomycetota</taxon>
        <taxon>Actinomycetes</taxon>
        <taxon>Propionibacteriales</taxon>
        <taxon>Propionibacteriaceae</taxon>
        <taxon>Microlunatus</taxon>
    </lineage>
</organism>
<evidence type="ECO:0000259" key="16">
    <source>
        <dbReference type="SMART" id="SM00904"/>
    </source>
</evidence>
<evidence type="ECO:0000256" key="11">
    <source>
        <dbReference type="ARBA" id="ARBA00022840"/>
    </source>
</evidence>
<dbReference type="InterPro" id="IPR014729">
    <property type="entry name" value="Rossmann-like_a/b/a_fold"/>
</dbReference>
<dbReference type="GO" id="GO:0009231">
    <property type="term" value="P:riboflavin biosynthetic process"/>
    <property type="evidence" value="ECO:0007669"/>
    <property type="project" value="InterPro"/>
</dbReference>
<keyword evidence="18" id="KW-1185">Reference proteome</keyword>
<comment type="catalytic activity">
    <reaction evidence="14 15">
        <text>FMN + ATP + H(+) = FAD + diphosphate</text>
        <dbReference type="Rhea" id="RHEA:17237"/>
        <dbReference type="ChEBI" id="CHEBI:15378"/>
        <dbReference type="ChEBI" id="CHEBI:30616"/>
        <dbReference type="ChEBI" id="CHEBI:33019"/>
        <dbReference type="ChEBI" id="CHEBI:57692"/>
        <dbReference type="ChEBI" id="CHEBI:58210"/>
        <dbReference type="EC" id="2.7.7.2"/>
    </reaction>
</comment>
<comment type="caution">
    <text evidence="17">The sequence shown here is derived from an EMBL/GenBank/DDBJ whole genome shotgun (WGS) entry which is preliminary data.</text>
</comment>
<evidence type="ECO:0000313" key="17">
    <source>
        <dbReference type="EMBL" id="GGL67559.1"/>
    </source>
</evidence>
<evidence type="ECO:0000256" key="15">
    <source>
        <dbReference type="PIRNR" id="PIRNR004491"/>
    </source>
</evidence>
<keyword evidence="12" id="KW-0511">Multifunctional enzyme</keyword>
<dbReference type="InterPro" id="IPR002606">
    <property type="entry name" value="Riboflavin_kinase_bac"/>
</dbReference>
<evidence type="ECO:0000256" key="10">
    <source>
        <dbReference type="ARBA" id="ARBA00022827"/>
    </source>
</evidence>
<accession>A0A917W4R4</accession>
<keyword evidence="8 15" id="KW-0547">Nucleotide-binding</keyword>
<evidence type="ECO:0000256" key="7">
    <source>
        <dbReference type="ARBA" id="ARBA00022695"/>
    </source>
</evidence>
<dbReference type="PANTHER" id="PTHR22749">
    <property type="entry name" value="RIBOFLAVIN KINASE/FMN ADENYLYLTRANSFERASE"/>
    <property type="match status" value="1"/>
</dbReference>
<evidence type="ECO:0000256" key="8">
    <source>
        <dbReference type="ARBA" id="ARBA00022741"/>
    </source>
</evidence>
<evidence type="ECO:0000256" key="9">
    <source>
        <dbReference type="ARBA" id="ARBA00022777"/>
    </source>
</evidence>
<keyword evidence="9 15" id="KW-0418">Kinase</keyword>
<dbReference type="Pfam" id="PF01687">
    <property type="entry name" value="Flavokinase"/>
    <property type="match status" value="1"/>
</dbReference>
<sequence length="300" mass="32758">MSTARVVVIGNFDGVHRGHQQLISAARAAAGEGTVIAVTFWPHPMSVIRPDRTPLLLTTLDERENLLHASGVDEVVVVNFTDEVASWAPEHFVDEVLRPLHPDLIMVGENFRFGFRAAGDVSLLTRLGKEDDSFAVSPVSLSSAAGQPDSSTTIRAAIAAGDVEQACRLLDRPFRVRGVVIKGAQRGREMGFPTANVPVPEGMAVPSDGVYAGWLTCLDHPDAERWPAAISVGSNPTFVGENRRVETYVLDRTDLELYGIEIAVDFEHRLRGQVKYEGMEALIDQMHRDIDRARTLLIGG</sequence>
<dbReference type="NCBIfam" id="NF004160">
    <property type="entry name" value="PRK05627.1-3"/>
    <property type="match status" value="1"/>
</dbReference>
<evidence type="ECO:0000256" key="4">
    <source>
        <dbReference type="ARBA" id="ARBA00022630"/>
    </source>
</evidence>
<dbReference type="GO" id="GO:0003919">
    <property type="term" value="F:FMN adenylyltransferase activity"/>
    <property type="evidence" value="ECO:0007669"/>
    <property type="project" value="UniProtKB-UniRule"/>
</dbReference>
<dbReference type="EMBL" id="BMMZ01000006">
    <property type="protein sequence ID" value="GGL67559.1"/>
    <property type="molecule type" value="Genomic_DNA"/>
</dbReference>
<dbReference type="InterPro" id="IPR015864">
    <property type="entry name" value="FAD_synthase"/>
</dbReference>
<comment type="pathway">
    <text evidence="3 15">Cofactor biosynthesis; FMN biosynthesis; FMN from riboflavin (ATP route): step 1/1.</text>
</comment>
<dbReference type="InterPro" id="IPR023468">
    <property type="entry name" value="Riboflavin_kinase"/>
</dbReference>
<dbReference type="InterPro" id="IPR004821">
    <property type="entry name" value="Cyt_trans-like"/>
</dbReference>
<dbReference type="FunFam" id="2.40.30.30:FF:000003">
    <property type="entry name" value="Riboflavin biosynthesis protein"/>
    <property type="match status" value="1"/>
</dbReference>
<dbReference type="GO" id="GO:0005524">
    <property type="term" value="F:ATP binding"/>
    <property type="evidence" value="ECO:0007669"/>
    <property type="project" value="UniProtKB-UniRule"/>
</dbReference>
<dbReference type="GO" id="GO:0008531">
    <property type="term" value="F:riboflavin kinase activity"/>
    <property type="evidence" value="ECO:0007669"/>
    <property type="project" value="UniProtKB-UniRule"/>
</dbReference>
<protein>
    <recommendedName>
        <fullName evidence="15">Riboflavin biosynthesis protein</fullName>
    </recommendedName>
    <domain>
        <recommendedName>
            <fullName evidence="15">Riboflavin kinase</fullName>
            <ecNumber evidence="15">2.7.1.26</ecNumber>
        </recommendedName>
        <alternativeName>
            <fullName evidence="15">Flavokinase</fullName>
        </alternativeName>
    </domain>
    <domain>
        <recommendedName>
            <fullName evidence="15">FMN adenylyltransferase</fullName>
            <ecNumber evidence="15">2.7.7.2</ecNumber>
        </recommendedName>
        <alternativeName>
            <fullName evidence="15">FAD pyrophosphorylase</fullName>
        </alternativeName>
        <alternativeName>
            <fullName evidence="15">FAD synthase</fullName>
        </alternativeName>
    </domain>
</protein>
<evidence type="ECO:0000256" key="6">
    <source>
        <dbReference type="ARBA" id="ARBA00022679"/>
    </source>
</evidence>
<evidence type="ECO:0000256" key="5">
    <source>
        <dbReference type="ARBA" id="ARBA00022643"/>
    </source>
</evidence>